<name>A0A167EPA6_9ASCO</name>
<protein>
    <submittedName>
        <fullName evidence="3">Protein kinase MEC1</fullName>
    </submittedName>
</protein>
<dbReference type="Pfam" id="PF23593">
    <property type="entry name" value="HEAT_ATR"/>
    <property type="match status" value="1"/>
</dbReference>
<accession>A0A167EPA6</accession>
<dbReference type="InterPro" id="IPR057564">
    <property type="entry name" value="HEAT_ATR"/>
</dbReference>
<feature type="compositionally biased region" description="Polar residues" evidence="1">
    <location>
        <begin position="41"/>
        <end position="53"/>
    </location>
</feature>
<keyword evidence="4" id="KW-1185">Reference proteome</keyword>
<keyword evidence="3" id="KW-0418">Kinase</keyword>
<sequence length="142" mass="16111">MIIVTIARDYPHQALWSILAVVNSRQEKRQNKGKSIINRLRATTKNSSGSSTARELLNPAVKLVSVFINFCNTTPPRNRATCDLTRDLNFDMSSVPCKLAMPVRQMLDISLPATPSEVKHHSPFQENVYIYGRFYFILVTID</sequence>
<gene>
    <name evidence="3" type="primary">MEC1</name>
    <name evidence="3" type="ORF">AWJ20_5276</name>
</gene>
<dbReference type="GO" id="GO:0016301">
    <property type="term" value="F:kinase activity"/>
    <property type="evidence" value="ECO:0007669"/>
    <property type="project" value="UniProtKB-KW"/>
</dbReference>
<dbReference type="GeneID" id="30037500"/>
<evidence type="ECO:0000256" key="1">
    <source>
        <dbReference type="SAM" id="MobiDB-lite"/>
    </source>
</evidence>
<reference evidence="3 4" key="1">
    <citation type="submission" date="2016-02" db="EMBL/GenBank/DDBJ databases">
        <title>Complete genome sequence and transcriptome regulation of the pentose utilising yeast Sugiyamaella lignohabitans.</title>
        <authorList>
            <person name="Bellasio M."/>
            <person name="Peymann A."/>
            <person name="Valli M."/>
            <person name="Sipitzky M."/>
            <person name="Graf A."/>
            <person name="Sauer M."/>
            <person name="Marx H."/>
            <person name="Mattanovich D."/>
        </authorList>
    </citation>
    <scope>NUCLEOTIDE SEQUENCE [LARGE SCALE GENOMIC DNA]</scope>
    <source>
        <strain evidence="3 4">CBS 10342</strain>
    </source>
</reference>
<evidence type="ECO:0000313" key="3">
    <source>
        <dbReference type="EMBL" id="ANB14311.1"/>
    </source>
</evidence>
<organism evidence="3 4">
    <name type="scientific">Sugiyamaella lignohabitans</name>
    <dbReference type="NCBI Taxonomy" id="796027"/>
    <lineage>
        <taxon>Eukaryota</taxon>
        <taxon>Fungi</taxon>
        <taxon>Dikarya</taxon>
        <taxon>Ascomycota</taxon>
        <taxon>Saccharomycotina</taxon>
        <taxon>Dipodascomycetes</taxon>
        <taxon>Dipodascales</taxon>
        <taxon>Trichomonascaceae</taxon>
        <taxon>Sugiyamaella</taxon>
    </lineage>
</organism>
<evidence type="ECO:0000259" key="2">
    <source>
        <dbReference type="Pfam" id="PF23593"/>
    </source>
</evidence>
<dbReference type="EMBL" id="CP014502">
    <property type="protein sequence ID" value="ANB14311.1"/>
    <property type="molecule type" value="Genomic_DNA"/>
</dbReference>
<evidence type="ECO:0000313" key="4">
    <source>
        <dbReference type="Proteomes" id="UP000189580"/>
    </source>
</evidence>
<keyword evidence="3" id="KW-0808">Transferase</keyword>
<dbReference type="AlphaFoldDB" id="A0A167EPA6"/>
<feature type="domain" description="Serine/threonine-protein kinase ATR-like HEAT repeats" evidence="2">
    <location>
        <begin position="2"/>
        <end position="47"/>
    </location>
</feature>
<dbReference type="KEGG" id="slb:AWJ20_5276"/>
<proteinExistence type="predicted"/>
<feature type="region of interest" description="Disordered" evidence="1">
    <location>
        <begin position="30"/>
        <end position="53"/>
    </location>
</feature>
<dbReference type="Proteomes" id="UP000189580">
    <property type="component" value="Chromosome d"/>
</dbReference>
<dbReference type="RefSeq" id="XP_018736788.1">
    <property type="nucleotide sequence ID" value="XM_018882408.1"/>
</dbReference>